<dbReference type="InterPro" id="IPR036942">
    <property type="entry name" value="Beta-barrel_TonB_sf"/>
</dbReference>
<keyword evidence="2" id="KW-0472">Membrane</keyword>
<reference evidence="5 6" key="1">
    <citation type="submission" date="2019-11" db="EMBL/GenBank/DDBJ databases">
        <title>Characterization of Elizabethkingia argenteiflava sp. nov., isolated from inner surface of Soybean Pods.</title>
        <authorList>
            <person name="Mo S."/>
        </authorList>
    </citation>
    <scope>NUCLEOTIDE SEQUENCE [LARGE SCALE GENOMIC DNA]</scope>
    <source>
        <strain evidence="5 6">YB22</strain>
    </source>
</reference>
<dbReference type="EMBL" id="JAAABJ010000641">
    <property type="protein sequence ID" value="NAW51983.1"/>
    <property type="molecule type" value="Genomic_DNA"/>
</dbReference>
<evidence type="ECO:0000313" key="6">
    <source>
        <dbReference type="Proteomes" id="UP000553459"/>
    </source>
</evidence>
<dbReference type="Proteomes" id="UP000553459">
    <property type="component" value="Unassembled WGS sequence"/>
</dbReference>
<sequence length="723" mass="83573">MQRSHLIFAGIISFSVSTFAQQRDTPDIPQIFNNTDKEIQHVHITKIQKPVEYKPDRTIINLSGQPHLSSGSTLEGIKQLPGILVSDMAGIIYQGKQLSIYMDGQPLNISRNELISFLEGMPANSIDKIEVITQPGAEFPATAGQAILNIITHHSAKNYLTATYSTNYRFSNYDKFRNTLNNNIALSSRNKWMGWQLTAGHSYRESFRISQADDILNSFYDRYLRGYFTKLYLRFNIGKDLLLLNYNFNPSHDKNDIQASGIQIVNKVADIFQDTGNSKNLSYRHEGVVNYQKKFNNPDQKLDVTFSYTNYRNQFRQSSYFTSPNHSTFVYPENKVYQNIYNFKVDYTQPIPILDGGKINLGGTYEKLDYKTLKASLKNLDYHRQSTSMYSEVISKYKNFDFTAGIRAESYDIYGTTVLKKEGTSEKLPALKKSKLFPNARIQYNFTQAIKLNLNYSKKISLPDISFLNPNNINYQGSNVDFIGNPFLSPTLYDNIEAKMSVFDYAFISYNLGRIKNQAVEYVKREGDKILYTNTNIDRLKQHNLNIGVPLSLMLFTHSLHEIMKLNFNPDKVNFIYIYGGYQFQKIQNITPSDGLWNFNVTGHFILPKNIRLIASYSYITKGNYYYFKPIFPINNNLNFTLSKKLNRDKLTIALFVNDIFNRNRMSFRTTNETPGVILHDKYDTRNFGLSINYKVPTKNKLAKEEDYLPHTETKNNNIRLKY</sequence>
<dbReference type="PANTHER" id="PTHR40980">
    <property type="entry name" value="PLUG DOMAIN-CONTAINING PROTEIN"/>
    <property type="match status" value="1"/>
</dbReference>
<evidence type="ECO:0000256" key="2">
    <source>
        <dbReference type="ARBA" id="ARBA00023136"/>
    </source>
</evidence>
<keyword evidence="3" id="KW-0998">Cell outer membrane</keyword>
<gene>
    <name evidence="5" type="ORF">GNY06_11605</name>
</gene>
<dbReference type="GO" id="GO:0009279">
    <property type="term" value="C:cell outer membrane"/>
    <property type="evidence" value="ECO:0007669"/>
    <property type="project" value="UniProtKB-SubCell"/>
</dbReference>
<dbReference type="AlphaFoldDB" id="A0A845PXM2"/>
<accession>A0A845PXM2</accession>
<feature type="domain" description="Outer membrane protein beta-barrel" evidence="4">
    <location>
        <begin position="293"/>
        <end position="694"/>
    </location>
</feature>
<evidence type="ECO:0000259" key="4">
    <source>
        <dbReference type="Pfam" id="PF14905"/>
    </source>
</evidence>
<dbReference type="PANTHER" id="PTHR40980:SF4">
    <property type="entry name" value="TONB-DEPENDENT RECEPTOR-LIKE BETA-BARREL DOMAIN-CONTAINING PROTEIN"/>
    <property type="match status" value="1"/>
</dbReference>
<dbReference type="Gene3D" id="2.40.170.20">
    <property type="entry name" value="TonB-dependent receptor, beta-barrel domain"/>
    <property type="match status" value="1"/>
</dbReference>
<dbReference type="RefSeq" id="WP_166520236.1">
    <property type="nucleotide sequence ID" value="NZ_JAAABJ010000641.1"/>
</dbReference>
<organism evidence="5 6">
    <name type="scientific">Elizabethkingia argenteiflava</name>
    <dbReference type="NCBI Taxonomy" id="2681556"/>
    <lineage>
        <taxon>Bacteria</taxon>
        <taxon>Pseudomonadati</taxon>
        <taxon>Bacteroidota</taxon>
        <taxon>Flavobacteriia</taxon>
        <taxon>Flavobacteriales</taxon>
        <taxon>Weeksellaceae</taxon>
        <taxon>Elizabethkingia</taxon>
    </lineage>
</organism>
<evidence type="ECO:0000313" key="5">
    <source>
        <dbReference type="EMBL" id="NAW51983.1"/>
    </source>
</evidence>
<evidence type="ECO:0000256" key="1">
    <source>
        <dbReference type="ARBA" id="ARBA00004442"/>
    </source>
</evidence>
<dbReference type="SUPFAM" id="SSF56935">
    <property type="entry name" value="Porins"/>
    <property type="match status" value="1"/>
</dbReference>
<proteinExistence type="predicted"/>
<comment type="caution">
    <text evidence="5">The sequence shown here is derived from an EMBL/GenBank/DDBJ whole genome shotgun (WGS) entry which is preliminary data.</text>
</comment>
<evidence type="ECO:0000256" key="3">
    <source>
        <dbReference type="ARBA" id="ARBA00023237"/>
    </source>
</evidence>
<comment type="subcellular location">
    <subcellularLocation>
        <location evidence="1">Cell outer membrane</location>
    </subcellularLocation>
</comment>
<protein>
    <submittedName>
        <fullName evidence="5">Outer membrane beta-barrel protein</fullName>
    </submittedName>
</protein>
<dbReference type="InterPro" id="IPR041700">
    <property type="entry name" value="OMP_b-brl_3"/>
</dbReference>
<name>A0A845PXM2_9FLAO</name>
<keyword evidence="6" id="KW-1185">Reference proteome</keyword>
<dbReference type="Pfam" id="PF14905">
    <property type="entry name" value="OMP_b-brl_3"/>
    <property type="match status" value="1"/>
</dbReference>